<accession>A0A0D3AY71</accession>
<reference evidence="5 6" key="1">
    <citation type="journal article" date="2014" name="Genome Biol.">
        <title>Transcriptome and methylome profiling reveals relics of genome dominance in the mesopolyploid Brassica oleracea.</title>
        <authorList>
            <person name="Parkin I.A."/>
            <person name="Koh C."/>
            <person name="Tang H."/>
            <person name="Robinson S.J."/>
            <person name="Kagale S."/>
            <person name="Clarke W.E."/>
            <person name="Town C.D."/>
            <person name="Nixon J."/>
            <person name="Krishnakumar V."/>
            <person name="Bidwell S.L."/>
            <person name="Denoeud F."/>
            <person name="Belcram H."/>
            <person name="Links M.G."/>
            <person name="Just J."/>
            <person name="Clarke C."/>
            <person name="Bender T."/>
            <person name="Huebert T."/>
            <person name="Mason A.S."/>
            <person name="Pires J.C."/>
            <person name="Barker G."/>
            <person name="Moore J."/>
            <person name="Walley P.G."/>
            <person name="Manoli S."/>
            <person name="Batley J."/>
            <person name="Edwards D."/>
            <person name="Nelson M.N."/>
            <person name="Wang X."/>
            <person name="Paterson A.H."/>
            <person name="King G."/>
            <person name="Bancroft I."/>
            <person name="Chalhoub B."/>
            <person name="Sharpe A.G."/>
        </authorList>
    </citation>
    <scope>NUCLEOTIDE SEQUENCE</scope>
    <source>
        <strain evidence="5 6">cv. TO1000</strain>
    </source>
</reference>
<evidence type="ECO:0000256" key="2">
    <source>
        <dbReference type="ARBA" id="ARBA00012483"/>
    </source>
</evidence>
<dbReference type="eggNOG" id="ENOG502QQ92">
    <property type="taxonomic scope" value="Eukaryota"/>
</dbReference>
<comment type="catalytic activity">
    <reaction evidence="1">
        <text>S-ubiquitinyl-[E2 ubiquitin-conjugating enzyme]-L-cysteine + [acceptor protein]-L-lysine = [E2 ubiquitin-conjugating enzyme]-L-cysteine + N(6)-ubiquitinyl-[acceptor protein]-L-lysine.</text>
        <dbReference type="EC" id="2.3.2.27"/>
    </reaction>
</comment>
<evidence type="ECO:0000256" key="3">
    <source>
        <dbReference type="ARBA" id="ARBA00022786"/>
    </source>
</evidence>
<dbReference type="GO" id="GO:0061630">
    <property type="term" value="F:ubiquitin protein ligase activity"/>
    <property type="evidence" value="ECO:0007669"/>
    <property type="project" value="UniProtKB-EC"/>
</dbReference>
<dbReference type="OMA" id="GMSHPGF"/>
<sequence>MDMKRSARSSSDHLSPPPPPSPVVAVAINGKNKSKDVAFWALEKFIPGGFSDLKLIYVRPPITYIIIPMGKAISILAISAEAVSAYRKEVDGNTNELLCPYKQMFESRKVRVEILVLESHDPVAAIAEQIAGTGVTKLVIGTEADPRVRKGIFDTPKKWGWVRHCIGMSHPGFFTKKIGMSSMIATAVPRFCTVYVVSKGKLASVRPSDSESSGTIRFERMERDSSTSGSPDSPSPRVPSSNNHEIANMDCEQWFLRTILLFLIKLLTCLRANLTFEMEKLRAELKHVQEMYDMTQTETADAFQKLTELNQRRYEESEKLMELKEKEEEAKDTASKEKQRYEETMKEVEKVKELMMKEALRRRKAEIKA</sequence>
<evidence type="ECO:0000256" key="4">
    <source>
        <dbReference type="SAM" id="MobiDB-lite"/>
    </source>
</evidence>
<feature type="region of interest" description="Disordered" evidence="4">
    <location>
        <begin position="321"/>
        <end position="342"/>
    </location>
</feature>
<dbReference type="InterPro" id="IPR051348">
    <property type="entry name" value="U-box_ubiquitin_ligases"/>
</dbReference>
<evidence type="ECO:0000313" key="6">
    <source>
        <dbReference type="Proteomes" id="UP000032141"/>
    </source>
</evidence>
<proteinExistence type="predicted"/>
<dbReference type="Proteomes" id="UP000032141">
    <property type="component" value="Chromosome C2"/>
</dbReference>
<organism evidence="5 6">
    <name type="scientific">Brassica oleracea var. oleracea</name>
    <dbReference type="NCBI Taxonomy" id="109376"/>
    <lineage>
        <taxon>Eukaryota</taxon>
        <taxon>Viridiplantae</taxon>
        <taxon>Streptophyta</taxon>
        <taxon>Embryophyta</taxon>
        <taxon>Tracheophyta</taxon>
        <taxon>Spermatophyta</taxon>
        <taxon>Magnoliopsida</taxon>
        <taxon>eudicotyledons</taxon>
        <taxon>Gunneridae</taxon>
        <taxon>Pentapetalae</taxon>
        <taxon>rosids</taxon>
        <taxon>malvids</taxon>
        <taxon>Brassicales</taxon>
        <taxon>Brassicaceae</taxon>
        <taxon>Brassiceae</taxon>
        <taxon>Brassica</taxon>
    </lineage>
</organism>
<evidence type="ECO:0000256" key="1">
    <source>
        <dbReference type="ARBA" id="ARBA00000900"/>
    </source>
</evidence>
<dbReference type="EC" id="2.3.2.27" evidence="2"/>
<feature type="region of interest" description="Disordered" evidence="4">
    <location>
        <begin position="1"/>
        <end position="21"/>
    </location>
</feature>
<keyword evidence="6" id="KW-1185">Reference proteome</keyword>
<dbReference type="HOGENOM" id="CLU_886688_0_0_1"/>
<dbReference type="PANTHER" id="PTHR45647">
    <property type="entry name" value="OS02G0152300 PROTEIN"/>
    <property type="match status" value="1"/>
</dbReference>
<dbReference type="CDD" id="cd01989">
    <property type="entry name" value="USP_STK_Ubox_N"/>
    <property type="match status" value="1"/>
</dbReference>
<reference evidence="5" key="2">
    <citation type="submission" date="2015-03" db="UniProtKB">
        <authorList>
            <consortium name="EnsemblPlants"/>
        </authorList>
    </citation>
    <scope>IDENTIFICATION</scope>
</reference>
<dbReference type="InterPro" id="IPR014729">
    <property type="entry name" value="Rossmann-like_a/b/a_fold"/>
</dbReference>
<evidence type="ECO:0000313" key="5">
    <source>
        <dbReference type="EnsemblPlants" id="Bo2g161540.1"/>
    </source>
</evidence>
<dbReference type="PANTHER" id="PTHR45647:SF80">
    <property type="entry name" value="U-BOX DOMAIN-CONTAINING PROTEIN 52"/>
    <property type="match status" value="1"/>
</dbReference>
<dbReference type="SUPFAM" id="SSF52402">
    <property type="entry name" value="Adenine nucleotide alpha hydrolases-like"/>
    <property type="match status" value="1"/>
</dbReference>
<keyword evidence="3" id="KW-0833">Ubl conjugation pathway</keyword>
<name>A0A0D3AY71_BRAOL</name>
<dbReference type="STRING" id="109376.A0A0D3AY71"/>
<dbReference type="Gramene" id="Bo2g161540.1">
    <property type="protein sequence ID" value="Bo2g161540.1"/>
    <property type="gene ID" value="Bo2g161540"/>
</dbReference>
<feature type="region of interest" description="Disordered" evidence="4">
    <location>
        <begin position="205"/>
        <end position="243"/>
    </location>
</feature>
<dbReference type="EnsemblPlants" id="Bo2g161540.1">
    <property type="protein sequence ID" value="Bo2g161540.1"/>
    <property type="gene ID" value="Bo2g161540"/>
</dbReference>
<protein>
    <recommendedName>
        <fullName evidence="2">RING-type E3 ubiquitin transferase</fullName>
        <ecNumber evidence="2">2.3.2.27</ecNumber>
    </recommendedName>
</protein>
<dbReference type="AlphaFoldDB" id="A0A0D3AY71"/>
<dbReference type="Gene3D" id="3.40.50.620">
    <property type="entry name" value="HUPs"/>
    <property type="match status" value="1"/>
</dbReference>